<dbReference type="InterPro" id="IPR000477">
    <property type="entry name" value="RT_dom"/>
</dbReference>
<dbReference type="Pfam" id="PF00078">
    <property type="entry name" value="RVT_1"/>
    <property type="match status" value="1"/>
</dbReference>
<sequence>MKRRGYIFEQITDIDNLRLAFCKAKQGKSAKKDVLLFCENTDSNLLSIRDRLMSGNYRFGMYHYFTIYDPKRRVICAASFEERIIHHAIMNICSAHFENYQIPASYACRKSKGTFAAVKKAAYYQKKYTWYLKLDIRKYFDSIDHEILSSKLQRMYKDKRLLDTFWRIIDSYHVKDGKGVPIGNLTSQYFANHYLSFADKYATEQLRILAYVRYMDDMLLWADNKTELMEKGTLFEHFIIQNLKLSLKPFVMNKTEHGLPALGFMLYPNQIRLNRRSKKRFATKLTAYTALLDTGNMSEKQFARRVLSLYGFISHANSTGFIKHILQESGLDAKGSNRVNRGGSWNNNARNVRVPNRNNNSPGNRNNNLGFRLACSTKQLIDFEQVSISLPEKG</sequence>
<dbReference type="EMBL" id="JBHSGN010000099">
    <property type="protein sequence ID" value="MFC4675366.1"/>
    <property type="molecule type" value="Genomic_DNA"/>
</dbReference>
<evidence type="ECO:0000313" key="4">
    <source>
        <dbReference type="EMBL" id="MFC4675366.1"/>
    </source>
</evidence>
<feature type="compositionally biased region" description="Low complexity" evidence="2">
    <location>
        <begin position="346"/>
        <end position="367"/>
    </location>
</feature>
<comment type="caution">
    <text evidence="4">The sequence shown here is derived from an EMBL/GenBank/DDBJ whole genome shotgun (WGS) entry which is preliminary data.</text>
</comment>
<evidence type="ECO:0000256" key="1">
    <source>
        <dbReference type="ARBA" id="ARBA00034120"/>
    </source>
</evidence>
<protein>
    <submittedName>
        <fullName evidence="4">Reverse transcriptase domain-containing protein</fullName>
    </submittedName>
</protein>
<keyword evidence="4" id="KW-0695">RNA-directed DNA polymerase</keyword>
<dbReference type="InterPro" id="IPR051083">
    <property type="entry name" value="GrpII_Intron_Splice-Mob/Def"/>
</dbReference>
<keyword evidence="4" id="KW-0808">Transferase</keyword>
<evidence type="ECO:0000259" key="3">
    <source>
        <dbReference type="PROSITE" id="PS50878"/>
    </source>
</evidence>
<dbReference type="PANTHER" id="PTHR34047">
    <property type="entry name" value="NUCLEAR INTRON MATURASE 1, MITOCHONDRIAL-RELATED"/>
    <property type="match status" value="1"/>
</dbReference>
<evidence type="ECO:0000313" key="5">
    <source>
        <dbReference type="Proteomes" id="UP001596023"/>
    </source>
</evidence>
<evidence type="ECO:0000256" key="2">
    <source>
        <dbReference type="SAM" id="MobiDB-lite"/>
    </source>
</evidence>
<dbReference type="Gene3D" id="3.90.1580.10">
    <property type="entry name" value="paralog of FGE (formylglycine-generating enzyme)"/>
    <property type="match status" value="1"/>
</dbReference>
<gene>
    <name evidence="4" type="ORF">ACFO6W_16865</name>
</gene>
<dbReference type="SUPFAM" id="SSF56672">
    <property type="entry name" value="DNA/RNA polymerases"/>
    <property type="match status" value="1"/>
</dbReference>
<dbReference type="InterPro" id="IPR005532">
    <property type="entry name" value="SUMF_dom"/>
</dbReference>
<dbReference type="CDD" id="cd01646">
    <property type="entry name" value="RT_Bac_retron_I"/>
    <property type="match status" value="1"/>
</dbReference>
<dbReference type="InterPro" id="IPR042095">
    <property type="entry name" value="SUMF_sf"/>
</dbReference>
<dbReference type="Proteomes" id="UP001596023">
    <property type="component" value="Unassembled WGS sequence"/>
</dbReference>
<keyword evidence="4" id="KW-0548">Nucleotidyltransferase</keyword>
<comment type="similarity">
    <text evidence="1">Belongs to the bacterial reverse transcriptase family.</text>
</comment>
<proteinExistence type="inferred from homology"/>
<keyword evidence="5" id="KW-1185">Reference proteome</keyword>
<dbReference type="PROSITE" id="PS50878">
    <property type="entry name" value="RT_POL"/>
    <property type="match status" value="1"/>
</dbReference>
<feature type="region of interest" description="Disordered" evidence="2">
    <location>
        <begin position="337"/>
        <end position="367"/>
    </location>
</feature>
<dbReference type="InterPro" id="IPR016187">
    <property type="entry name" value="CTDL_fold"/>
</dbReference>
<feature type="domain" description="Reverse transcriptase" evidence="3">
    <location>
        <begin position="1"/>
        <end position="266"/>
    </location>
</feature>
<dbReference type="Pfam" id="PF03781">
    <property type="entry name" value="FGE-sulfatase"/>
    <property type="match status" value="1"/>
</dbReference>
<dbReference type="InterPro" id="IPR043502">
    <property type="entry name" value="DNA/RNA_pol_sf"/>
</dbReference>
<organism evidence="4 5">
    <name type="scientific">Dysgonomonas termitidis</name>
    <dbReference type="NCBI Taxonomy" id="1516126"/>
    <lineage>
        <taxon>Bacteria</taxon>
        <taxon>Pseudomonadati</taxon>
        <taxon>Bacteroidota</taxon>
        <taxon>Bacteroidia</taxon>
        <taxon>Bacteroidales</taxon>
        <taxon>Dysgonomonadaceae</taxon>
        <taxon>Dysgonomonas</taxon>
    </lineage>
</organism>
<reference evidence="5" key="1">
    <citation type="journal article" date="2019" name="Int. J. Syst. Evol. Microbiol.">
        <title>The Global Catalogue of Microorganisms (GCM) 10K type strain sequencing project: providing services to taxonomists for standard genome sequencing and annotation.</title>
        <authorList>
            <consortium name="The Broad Institute Genomics Platform"/>
            <consortium name="The Broad Institute Genome Sequencing Center for Infectious Disease"/>
            <person name="Wu L."/>
            <person name="Ma J."/>
        </authorList>
    </citation>
    <scope>NUCLEOTIDE SEQUENCE [LARGE SCALE GENOMIC DNA]</scope>
    <source>
        <strain evidence="5">CCUG 66188</strain>
    </source>
</reference>
<dbReference type="RefSeq" id="WP_379998534.1">
    <property type="nucleotide sequence ID" value="NZ_JBHSGN010000099.1"/>
</dbReference>
<dbReference type="SUPFAM" id="SSF56436">
    <property type="entry name" value="C-type lectin-like"/>
    <property type="match status" value="1"/>
</dbReference>
<name>A0ABV9L090_9BACT</name>
<accession>A0ABV9L090</accession>
<dbReference type="GO" id="GO:0003964">
    <property type="term" value="F:RNA-directed DNA polymerase activity"/>
    <property type="evidence" value="ECO:0007669"/>
    <property type="project" value="UniProtKB-KW"/>
</dbReference>
<dbReference type="PANTHER" id="PTHR34047:SF8">
    <property type="entry name" value="PROTEIN YKFC"/>
    <property type="match status" value="1"/>
</dbReference>